<comment type="function">
    <text evidence="1">Component of the EKC/KEOPS complex that is required for the formation of a threonylcarbamoyl group on adenosine at position 37 (t(6)A37) in tRNAs that read codons beginning with adenine. The complex is probably involved in the transfer of the threonylcarbamoyl moiety of threonylcarbamoyl-AMP (TC-AMP) to the N6 group of A37. BUD32 has ATPase activity in the context of the EKC/KEOPS complex and likely plays a supporting role to the catalytic subunit KAE1. The EKC/KEOPS complex also promotes both telomere uncapping and telomere elongation. The complex is required for efficient recruitment of transcriptional coactivators.</text>
</comment>
<proteinExistence type="predicted"/>
<keyword evidence="12" id="KW-0808">Transferase</keyword>
<keyword evidence="10" id="KW-1133">Transmembrane helix</keyword>
<dbReference type="InterPro" id="IPR011009">
    <property type="entry name" value="Kinase-like_dom_sf"/>
</dbReference>
<dbReference type="InterPro" id="IPR008266">
    <property type="entry name" value="Tyr_kinase_AS"/>
</dbReference>
<evidence type="ECO:0000256" key="10">
    <source>
        <dbReference type="SAM" id="Phobius"/>
    </source>
</evidence>
<evidence type="ECO:0000256" key="4">
    <source>
        <dbReference type="ARBA" id="ARBA00013948"/>
    </source>
</evidence>
<dbReference type="SUPFAM" id="SSF56112">
    <property type="entry name" value="Protein kinase-like (PK-like)"/>
    <property type="match status" value="1"/>
</dbReference>
<comment type="catalytic activity">
    <reaction evidence="8">
        <text>L-threonyl-[protein] + ATP = O-phospho-L-threonyl-[protein] + ADP + H(+)</text>
        <dbReference type="Rhea" id="RHEA:46608"/>
        <dbReference type="Rhea" id="RHEA-COMP:11060"/>
        <dbReference type="Rhea" id="RHEA-COMP:11605"/>
        <dbReference type="ChEBI" id="CHEBI:15378"/>
        <dbReference type="ChEBI" id="CHEBI:30013"/>
        <dbReference type="ChEBI" id="CHEBI:30616"/>
        <dbReference type="ChEBI" id="CHEBI:61977"/>
        <dbReference type="ChEBI" id="CHEBI:456216"/>
        <dbReference type="EC" id="2.7.11.1"/>
    </reaction>
</comment>
<evidence type="ECO:0000313" key="12">
    <source>
        <dbReference type="EMBL" id="KAF2815723.1"/>
    </source>
</evidence>
<dbReference type="AlphaFoldDB" id="A0A6A6Z4Y6"/>
<dbReference type="EC" id="2.7.11.1" evidence="3"/>
<evidence type="ECO:0000256" key="8">
    <source>
        <dbReference type="ARBA" id="ARBA00047899"/>
    </source>
</evidence>
<sequence length="144" mass="16448">GSYTDKDYIAYLMEPVAHGNLREFLDDERPEGIHEPKRMSLRNYFGCLSGAIHYLHHTCKLRHRDLTCQNILVKGDSVYISDFGTAYDHSKGRSTTQDRNIPRTEFYMAPEVAKRQKRNSASDMWSLGVVFLEMATVLLGSTVS</sequence>
<reference evidence="12 14" key="1">
    <citation type="journal article" date="2020" name="Stud. Mycol.">
        <title>101 Dothideomycetes genomes: a test case for predicting lifestyles and emergence of pathogens.</title>
        <authorList>
            <person name="Haridas S."/>
            <person name="Albert R."/>
            <person name="Binder M."/>
            <person name="Bloem J."/>
            <person name="Labutti K."/>
            <person name="Salamov A."/>
            <person name="Andreopoulos B."/>
            <person name="Baker S."/>
            <person name="Barry K."/>
            <person name="Bills G."/>
            <person name="Bluhm B."/>
            <person name="Cannon C."/>
            <person name="Castanera R."/>
            <person name="Culley D."/>
            <person name="Daum C."/>
            <person name="Ezra D."/>
            <person name="Gonzalez J."/>
            <person name="Henrissat B."/>
            <person name="Kuo A."/>
            <person name="Liang C."/>
            <person name="Lipzen A."/>
            <person name="Lutzoni F."/>
            <person name="Magnuson J."/>
            <person name="Mondo S."/>
            <person name="Nolan M."/>
            <person name="Ohm R."/>
            <person name="Pangilinan J."/>
            <person name="Park H.-J."/>
            <person name="Ramirez L."/>
            <person name="Alfaro M."/>
            <person name="Sun H."/>
            <person name="Tritt A."/>
            <person name="Yoshinaga Y."/>
            <person name="Zwiers L.-H."/>
            <person name="Turgeon B."/>
            <person name="Goodwin S."/>
            <person name="Spatafora J."/>
            <person name="Crous P."/>
            <person name="Grigoriev I."/>
        </authorList>
    </citation>
    <scope>NUCLEOTIDE SEQUENCE</scope>
    <source>
        <strain evidence="12 14">CBS 304.34</strain>
    </source>
</reference>
<evidence type="ECO:0000313" key="13">
    <source>
        <dbReference type="Proteomes" id="UP000504636"/>
    </source>
</evidence>
<protein>
    <recommendedName>
        <fullName evidence="5">EKC/KEOPS complex subunit BUD32</fullName>
        <ecNumber evidence="3">2.7.11.1</ecNumber>
    </recommendedName>
    <alternativeName>
        <fullName evidence="6 7">Atypical Serine/threonine protein kinase BUD32</fullName>
    </alternativeName>
    <alternativeName>
        <fullName evidence="4">EKC/KEOPS complex subunit bud32</fullName>
    </alternativeName>
</protein>
<comment type="subunit">
    <text evidence="2">Component of the EKC/KEOPS complex composed of at least BUD32, CGI121, GON7, KAE1 and PCC1; the whole complex dimerizes.</text>
</comment>
<feature type="non-terminal residue" evidence="12">
    <location>
        <position position="144"/>
    </location>
</feature>
<evidence type="ECO:0000256" key="6">
    <source>
        <dbReference type="ARBA" id="ARBA00030980"/>
    </source>
</evidence>
<evidence type="ECO:0000256" key="7">
    <source>
        <dbReference type="ARBA" id="ARBA00033194"/>
    </source>
</evidence>
<dbReference type="EMBL" id="MU003693">
    <property type="protein sequence ID" value="KAF2815723.1"/>
    <property type="molecule type" value="Genomic_DNA"/>
</dbReference>
<gene>
    <name evidence="12 14" type="ORF">BDZ99DRAFT_350395</name>
</gene>
<evidence type="ECO:0000256" key="9">
    <source>
        <dbReference type="ARBA" id="ARBA00048679"/>
    </source>
</evidence>
<evidence type="ECO:0000259" key="11">
    <source>
        <dbReference type="PROSITE" id="PS50011"/>
    </source>
</evidence>
<dbReference type="SMART" id="SM00220">
    <property type="entry name" value="S_TKc"/>
    <property type="match status" value="1"/>
</dbReference>
<dbReference type="Pfam" id="PF00069">
    <property type="entry name" value="Pkinase"/>
    <property type="match status" value="1"/>
</dbReference>
<dbReference type="InterPro" id="IPR000719">
    <property type="entry name" value="Prot_kinase_dom"/>
</dbReference>
<dbReference type="GO" id="GO:0005737">
    <property type="term" value="C:cytoplasm"/>
    <property type="evidence" value="ECO:0007669"/>
    <property type="project" value="TreeGrafter"/>
</dbReference>
<evidence type="ECO:0000256" key="5">
    <source>
        <dbReference type="ARBA" id="ARBA00019973"/>
    </source>
</evidence>
<keyword evidence="10" id="KW-0812">Transmembrane</keyword>
<dbReference type="InterPro" id="IPR053235">
    <property type="entry name" value="Ser_Thr_kinase"/>
</dbReference>
<dbReference type="GO" id="GO:0004674">
    <property type="term" value="F:protein serine/threonine kinase activity"/>
    <property type="evidence" value="ECO:0007669"/>
    <property type="project" value="UniProtKB-EC"/>
</dbReference>
<name>A0A6A6Z4Y6_9PEZI</name>
<feature type="non-terminal residue" evidence="12">
    <location>
        <position position="1"/>
    </location>
</feature>
<evidence type="ECO:0000256" key="2">
    <source>
        <dbReference type="ARBA" id="ARBA00011534"/>
    </source>
</evidence>
<keyword evidence="13" id="KW-1185">Reference proteome</keyword>
<evidence type="ECO:0000256" key="3">
    <source>
        <dbReference type="ARBA" id="ARBA00012513"/>
    </source>
</evidence>
<dbReference type="CDD" id="cd00180">
    <property type="entry name" value="PKc"/>
    <property type="match status" value="1"/>
</dbReference>
<dbReference type="PROSITE" id="PS50011">
    <property type="entry name" value="PROTEIN_KINASE_DOM"/>
    <property type="match status" value="1"/>
</dbReference>
<feature type="transmembrane region" description="Helical" evidence="10">
    <location>
        <begin position="124"/>
        <end position="143"/>
    </location>
</feature>
<reference evidence="14" key="2">
    <citation type="submission" date="2020-04" db="EMBL/GenBank/DDBJ databases">
        <authorList>
            <consortium name="NCBI Genome Project"/>
        </authorList>
    </citation>
    <scope>NUCLEOTIDE SEQUENCE</scope>
    <source>
        <strain evidence="14">CBS 304.34</strain>
    </source>
</reference>
<dbReference type="PROSITE" id="PS00109">
    <property type="entry name" value="PROTEIN_KINASE_TYR"/>
    <property type="match status" value="1"/>
</dbReference>
<organism evidence="12">
    <name type="scientific">Mytilinidion resinicola</name>
    <dbReference type="NCBI Taxonomy" id="574789"/>
    <lineage>
        <taxon>Eukaryota</taxon>
        <taxon>Fungi</taxon>
        <taxon>Dikarya</taxon>
        <taxon>Ascomycota</taxon>
        <taxon>Pezizomycotina</taxon>
        <taxon>Dothideomycetes</taxon>
        <taxon>Pleosporomycetidae</taxon>
        <taxon>Mytilinidiales</taxon>
        <taxon>Mytilinidiaceae</taxon>
        <taxon>Mytilinidion</taxon>
    </lineage>
</organism>
<evidence type="ECO:0000313" key="14">
    <source>
        <dbReference type="RefSeq" id="XP_033582687.1"/>
    </source>
</evidence>
<keyword evidence="10" id="KW-0472">Membrane</keyword>
<dbReference type="Gene3D" id="1.10.510.10">
    <property type="entry name" value="Transferase(Phosphotransferase) domain 1"/>
    <property type="match status" value="1"/>
</dbReference>
<keyword evidence="12" id="KW-0418">Kinase</keyword>
<dbReference type="Proteomes" id="UP000504636">
    <property type="component" value="Unplaced"/>
</dbReference>
<dbReference type="PANTHER" id="PTHR24361">
    <property type="entry name" value="MITOGEN-ACTIVATED KINASE KINASE KINASE"/>
    <property type="match status" value="1"/>
</dbReference>
<reference evidence="14" key="3">
    <citation type="submission" date="2025-04" db="UniProtKB">
        <authorList>
            <consortium name="RefSeq"/>
        </authorList>
    </citation>
    <scope>IDENTIFICATION</scope>
    <source>
        <strain evidence="14">CBS 304.34</strain>
    </source>
</reference>
<dbReference type="RefSeq" id="XP_033582687.1">
    <property type="nucleotide sequence ID" value="XM_033714503.1"/>
</dbReference>
<accession>A0A6A6Z4Y6</accession>
<dbReference type="OrthoDB" id="4062651at2759"/>
<comment type="catalytic activity">
    <reaction evidence="9">
        <text>L-seryl-[protein] + ATP = O-phospho-L-seryl-[protein] + ADP + H(+)</text>
        <dbReference type="Rhea" id="RHEA:17989"/>
        <dbReference type="Rhea" id="RHEA-COMP:9863"/>
        <dbReference type="Rhea" id="RHEA-COMP:11604"/>
        <dbReference type="ChEBI" id="CHEBI:15378"/>
        <dbReference type="ChEBI" id="CHEBI:29999"/>
        <dbReference type="ChEBI" id="CHEBI:30616"/>
        <dbReference type="ChEBI" id="CHEBI:83421"/>
        <dbReference type="ChEBI" id="CHEBI:456216"/>
        <dbReference type="EC" id="2.7.11.1"/>
    </reaction>
</comment>
<dbReference type="GO" id="GO:0005524">
    <property type="term" value="F:ATP binding"/>
    <property type="evidence" value="ECO:0007669"/>
    <property type="project" value="InterPro"/>
</dbReference>
<dbReference type="GeneID" id="54455396"/>
<evidence type="ECO:0000256" key="1">
    <source>
        <dbReference type="ARBA" id="ARBA00003747"/>
    </source>
</evidence>
<feature type="domain" description="Protein kinase" evidence="11">
    <location>
        <begin position="1"/>
        <end position="144"/>
    </location>
</feature>